<feature type="non-terminal residue" evidence="1">
    <location>
        <position position="67"/>
    </location>
</feature>
<name>S7KKG7_9CHLA</name>
<dbReference type="HOGENOM" id="CLU_131228_2_0_0"/>
<gene>
    <name evidence="1" type="ORF">CP10139811_1331A</name>
</gene>
<accession>S7KKG7</accession>
<dbReference type="Proteomes" id="UP000016200">
    <property type="component" value="Unassembled WGS sequence"/>
</dbReference>
<evidence type="ECO:0000313" key="1">
    <source>
        <dbReference type="EMBL" id="EPP34930.1"/>
    </source>
</evidence>
<comment type="caution">
    <text evidence="1">The sequence shown here is derived from an EMBL/GenBank/DDBJ whole genome shotgun (WGS) entry which is preliminary data.</text>
</comment>
<organism evidence="1 2">
    <name type="scientific">Chlamydia ibidis</name>
    <dbReference type="NCBI Taxonomy" id="1405396"/>
    <lineage>
        <taxon>Bacteria</taxon>
        <taxon>Pseudomonadati</taxon>
        <taxon>Chlamydiota</taxon>
        <taxon>Chlamydiia</taxon>
        <taxon>Chlamydiales</taxon>
        <taxon>Chlamydiaceae</taxon>
        <taxon>Chlamydia/Chlamydophila group</taxon>
        <taxon>Chlamydia</taxon>
    </lineage>
</organism>
<reference evidence="1 2" key="1">
    <citation type="submission" date="2013-04" db="EMBL/GenBank/DDBJ databases">
        <title>Genome sequence of Chlamydia psittaci 10-1398/11.</title>
        <authorList>
            <person name="Huot-Creasy H."/>
            <person name="McCracken C.L."/>
            <person name="Humphries M."/>
            <person name="Sachse K."/>
            <person name="Laroucau K."/>
            <person name="Bavoil P."/>
            <person name="Myers G.S."/>
        </authorList>
    </citation>
    <scope>NUCLEOTIDE SEQUENCE [LARGE SCALE GENOMIC DNA]</scope>
    <source>
        <strain evidence="1 2">10_1398_11</strain>
    </source>
</reference>
<evidence type="ECO:0000313" key="2">
    <source>
        <dbReference type="Proteomes" id="UP000016200"/>
    </source>
</evidence>
<proteinExistence type="predicted"/>
<sequence>MKRISRVFSSRIRHFTRKSRVSSSQIPHLSKITHFLFENPPFKRKSRVFSSQIPHLSENHVFSLRES</sequence>
<protein>
    <submittedName>
        <fullName evidence="1">Uncharacterized protein</fullName>
    </submittedName>
</protein>
<dbReference type="AlphaFoldDB" id="S7KKG7"/>
<dbReference type="EMBL" id="ATNB01000150">
    <property type="protein sequence ID" value="EPP34930.1"/>
    <property type="molecule type" value="Genomic_DNA"/>
</dbReference>